<keyword evidence="1" id="KW-0540">Nuclease</keyword>
<dbReference type="GO" id="GO:0004519">
    <property type="term" value="F:endonuclease activity"/>
    <property type="evidence" value="ECO:0007669"/>
    <property type="project" value="UniProtKB-KW"/>
</dbReference>
<evidence type="ECO:0000313" key="2">
    <source>
        <dbReference type="Proteomes" id="UP001431429"/>
    </source>
</evidence>
<organism evidence="1 2">
    <name type="scientific">Streptomyces albipurpureus</name>
    <dbReference type="NCBI Taxonomy" id="2897419"/>
    <lineage>
        <taxon>Bacteria</taxon>
        <taxon>Bacillati</taxon>
        <taxon>Actinomycetota</taxon>
        <taxon>Actinomycetes</taxon>
        <taxon>Kitasatosporales</taxon>
        <taxon>Streptomycetaceae</taxon>
        <taxon>Streptomyces</taxon>
    </lineage>
</organism>
<dbReference type="PANTHER" id="PTHR24094">
    <property type="entry name" value="SECRETED PROTEIN"/>
    <property type="match status" value="1"/>
</dbReference>
<dbReference type="EMBL" id="JAMQAW010000030">
    <property type="protein sequence ID" value="MCM2391396.1"/>
    <property type="molecule type" value="Genomic_DNA"/>
</dbReference>
<dbReference type="PANTHER" id="PTHR24094:SF15">
    <property type="entry name" value="AMP-DEPENDENT SYNTHETASE_LIGASE DOMAIN-CONTAINING PROTEIN-RELATED"/>
    <property type="match status" value="1"/>
</dbReference>
<dbReference type="Proteomes" id="UP001431429">
    <property type="component" value="Unassembled WGS sequence"/>
</dbReference>
<dbReference type="RefSeq" id="WP_250921726.1">
    <property type="nucleotide sequence ID" value="NZ_JAMQAW010000030.1"/>
</dbReference>
<gene>
    <name evidence="1" type="ORF">NBG84_24425</name>
</gene>
<keyword evidence="2" id="KW-1185">Reference proteome</keyword>
<accession>A0ABT0USN5</accession>
<proteinExistence type="predicted"/>
<keyword evidence="1" id="KW-0255">Endonuclease</keyword>
<reference evidence="1" key="1">
    <citation type="submission" date="2022-06" db="EMBL/GenBank/DDBJ databases">
        <title>Genome public.</title>
        <authorList>
            <person name="Sun Q."/>
        </authorList>
    </citation>
    <scope>NUCLEOTIDE SEQUENCE</scope>
    <source>
        <strain evidence="1">CWNU-1</strain>
    </source>
</reference>
<protein>
    <submittedName>
        <fullName evidence="1">HNH endonuclease family protein</fullName>
    </submittedName>
</protein>
<keyword evidence="1" id="KW-0378">Hydrolase</keyword>
<comment type="caution">
    <text evidence="1">The sequence shown here is derived from an EMBL/GenBank/DDBJ whole genome shotgun (WGS) entry which is preliminary data.</text>
</comment>
<evidence type="ECO:0000313" key="1">
    <source>
        <dbReference type="EMBL" id="MCM2391396.1"/>
    </source>
</evidence>
<name>A0ABT0USN5_9ACTN</name>
<sequence>MNKRIGRVLTTLSLAIIPLVPGLPIGPGLPGIPGTSGISVIPFTGAQPAYAASAEVAQLEDAISIIPTMDENRGGYVSTAFRHWSKGKDTADACTAREEVLIAEAADAPDVSADCKLTGGRWISHYDDQSVTKLASLAVDHVVPLAEAWGSGASEWTPKRREAFANDQDASGTLATVTARSKRERADRDLGGWLPAAPAQQCRYIADWVATKLRWGLTTDKEELEVLKLFADGPCETTVIYYTRVP</sequence>